<dbReference type="Pfam" id="PF00183">
    <property type="entry name" value="HSP90"/>
    <property type="match status" value="1"/>
</dbReference>
<proteinExistence type="inferred from homology"/>
<evidence type="ECO:0000256" key="1">
    <source>
        <dbReference type="ARBA" id="ARBA00008239"/>
    </source>
</evidence>
<evidence type="ECO:0000256" key="2">
    <source>
        <dbReference type="ARBA" id="ARBA00022741"/>
    </source>
</evidence>
<evidence type="ECO:0000256" key="4">
    <source>
        <dbReference type="ARBA" id="ARBA00023186"/>
    </source>
</evidence>
<dbReference type="PANTHER" id="PTHR11528">
    <property type="entry name" value="HEAT SHOCK PROTEIN 90 FAMILY MEMBER"/>
    <property type="match status" value="1"/>
</dbReference>
<dbReference type="EMBL" id="CP126653">
    <property type="protein sequence ID" value="WJZ88458.1"/>
    <property type="molecule type" value="Genomic_DNA"/>
</dbReference>
<protein>
    <submittedName>
        <fullName evidence="5">Uncharacterized protein</fullName>
    </submittedName>
</protein>
<reference evidence="5 6" key="1">
    <citation type="journal article" date="2023" name="Hortic Res">
        <title>The complete reference genome for grapevine (Vitis vinifera L.) genetics and breeding.</title>
        <authorList>
            <person name="Shi X."/>
            <person name="Cao S."/>
            <person name="Wang X."/>
            <person name="Huang S."/>
            <person name="Wang Y."/>
            <person name="Liu Z."/>
            <person name="Liu W."/>
            <person name="Leng X."/>
            <person name="Peng Y."/>
            <person name="Wang N."/>
            <person name="Wang Y."/>
            <person name="Ma Z."/>
            <person name="Xu X."/>
            <person name="Zhang F."/>
            <person name="Xue H."/>
            <person name="Zhong H."/>
            <person name="Wang Y."/>
            <person name="Zhang K."/>
            <person name="Velt A."/>
            <person name="Avia K."/>
            <person name="Holtgrawe D."/>
            <person name="Grimplet J."/>
            <person name="Matus J.T."/>
            <person name="Ware D."/>
            <person name="Wu X."/>
            <person name="Wang H."/>
            <person name="Liu C."/>
            <person name="Fang Y."/>
            <person name="Rustenholz C."/>
            <person name="Cheng Z."/>
            <person name="Xiao H."/>
            <person name="Zhou Y."/>
        </authorList>
    </citation>
    <scope>NUCLEOTIDE SEQUENCE [LARGE SCALE GENOMIC DNA]</scope>
    <source>
        <strain evidence="6">cv. Pinot noir / PN40024</strain>
        <tissue evidence="5">Leaf</tissue>
    </source>
</reference>
<keyword evidence="3" id="KW-0067">ATP-binding</keyword>
<dbReference type="InterPro" id="IPR036890">
    <property type="entry name" value="HATPase_C_sf"/>
</dbReference>
<sequence length="102" mass="12104">MMRKKRSILSLHEEFVEVSVAGIDENVIRQFGIGFYLAYLVFEKMIVTTKHNDDEEKFLKKKIKEASCEWSLVDKQMTIWMRKSGEIIKEEYAVFYKSLTND</sequence>
<evidence type="ECO:0000256" key="3">
    <source>
        <dbReference type="ARBA" id="ARBA00022840"/>
    </source>
</evidence>
<dbReference type="SUPFAM" id="SSF55874">
    <property type="entry name" value="ATPase domain of HSP90 chaperone/DNA topoisomerase II/histidine kinase"/>
    <property type="match status" value="1"/>
</dbReference>
<dbReference type="Gene3D" id="3.30.565.10">
    <property type="entry name" value="Histidine kinase-like ATPase, C-terminal domain"/>
    <property type="match status" value="1"/>
</dbReference>
<name>A0ABY9BZT8_VITVI</name>
<evidence type="ECO:0000313" key="6">
    <source>
        <dbReference type="Proteomes" id="UP001227230"/>
    </source>
</evidence>
<dbReference type="Proteomes" id="UP001227230">
    <property type="component" value="Chromosome 6"/>
</dbReference>
<accession>A0ABY9BZT8</accession>
<dbReference type="InterPro" id="IPR001404">
    <property type="entry name" value="Hsp90_fam"/>
</dbReference>
<keyword evidence="6" id="KW-1185">Reference proteome</keyword>
<keyword evidence="2" id="KW-0547">Nucleotide-binding</keyword>
<comment type="similarity">
    <text evidence="1">Belongs to the heat shock protein 90 family.</text>
</comment>
<organism evidence="5 6">
    <name type="scientific">Vitis vinifera</name>
    <name type="common">Grape</name>
    <dbReference type="NCBI Taxonomy" id="29760"/>
    <lineage>
        <taxon>Eukaryota</taxon>
        <taxon>Viridiplantae</taxon>
        <taxon>Streptophyta</taxon>
        <taxon>Embryophyta</taxon>
        <taxon>Tracheophyta</taxon>
        <taxon>Spermatophyta</taxon>
        <taxon>Magnoliopsida</taxon>
        <taxon>eudicotyledons</taxon>
        <taxon>Gunneridae</taxon>
        <taxon>Pentapetalae</taxon>
        <taxon>rosids</taxon>
        <taxon>Vitales</taxon>
        <taxon>Vitaceae</taxon>
        <taxon>Viteae</taxon>
        <taxon>Vitis</taxon>
    </lineage>
</organism>
<evidence type="ECO:0000313" key="5">
    <source>
        <dbReference type="EMBL" id="WJZ88458.1"/>
    </source>
</evidence>
<keyword evidence="4" id="KW-0143">Chaperone</keyword>
<gene>
    <name evidence="5" type="ORF">VitviT2T_007754</name>
</gene>